<feature type="transmembrane region" description="Helical" evidence="1">
    <location>
        <begin position="36"/>
        <end position="63"/>
    </location>
</feature>
<reference evidence="2 3" key="1">
    <citation type="submission" date="2020-07" db="EMBL/GenBank/DDBJ databases">
        <title>Sequencing the genomes of 1000 actinobacteria strains.</title>
        <authorList>
            <person name="Klenk H.-P."/>
        </authorList>
    </citation>
    <scope>NUCLEOTIDE SEQUENCE [LARGE SCALE GENOMIC DNA]</scope>
    <source>
        <strain evidence="2 3">DSM 21349</strain>
    </source>
</reference>
<dbReference type="Proteomes" id="UP000580910">
    <property type="component" value="Unassembled WGS sequence"/>
</dbReference>
<protein>
    <submittedName>
        <fullName evidence="2">Putative metal-binding membrane protein</fullName>
    </submittedName>
</protein>
<dbReference type="RefSeq" id="WP_220481221.1">
    <property type="nucleotide sequence ID" value="NZ_JACGXA010000001.1"/>
</dbReference>
<sequence>MTLSSSLLFLAAAVGWVGVAQVAPEMQGMPGTMGLSFGGFVLVWGLMMAAMMLPTVAPFAALWTRTLTGNRSARVAELAAGYLLVWTLAGLPAYVLVRAGGDLAAHRPNAARVVAVVALAAAGAYQLTPLKERCLARCRSPLGYLFKYGGYRGRLRELRVGLDHGAICLGCCWALMVVLIVVGLMNPVAMLVLTAVVLAEKTWAWGQRFSRVVGVLALALALAVAFRPALAAGLYEAPDMGGTPMMGATAVG</sequence>
<gene>
    <name evidence="2" type="ORF">FB382_000299</name>
</gene>
<keyword evidence="1" id="KW-0472">Membrane</keyword>
<feature type="transmembrane region" description="Helical" evidence="1">
    <location>
        <begin position="212"/>
        <end position="235"/>
    </location>
</feature>
<feature type="transmembrane region" description="Helical" evidence="1">
    <location>
        <begin position="188"/>
        <end position="205"/>
    </location>
</feature>
<comment type="caution">
    <text evidence="2">The sequence shown here is derived from an EMBL/GenBank/DDBJ whole genome shotgun (WGS) entry which is preliminary data.</text>
</comment>
<evidence type="ECO:0000313" key="3">
    <source>
        <dbReference type="Proteomes" id="UP000580910"/>
    </source>
</evidence>
<keyword evidence="3" id="KW-1185">Reference proteome</keyword>
<feature type="transmembrane region" description="Helical" evidence="1">
    <location>
        <begin position="75"/>
        <end position="97"/>
    </location>
</feature>
<accession>A0A7W3IWQ2</accession>
<evidence type="ECO:0000256" key="1">
    <source>
        <dbReference type="SAM" id="Phobius"/>
    </source>
</evidence>
<keyword evidence="1" id="KW-1133">Transmembrane helix</keyword>
<name>A0A7W3IWQ2_9ACTN</name>
<dbReference type="Pfam" id="PF09948">
    <property type="entry name" value="PpoB2"/>
    <property type="match status" value="1"/>
</dbReference>
<keyword evidence="1" id="KW-0812">Transmembrane</keyword>
<dbReference type="AlphaFoldDB" id="A0A7W3IWQ2"/>
<proteinExistence type="predicted"/>
<dbReference type="InterPro" id="IPR018688">
    <property type="entry name" value="PpoB2-like"/>
</dbReference>
<evidence type="ECO:0000313" key="2">
    <source>
        <dbReference type="EMBL" id="MBA8802008.1"/>
    </source>
</evidence>
<organism evidence="2 3">
    <name type="scientific">Nocardioides ginsengisegetis</name>
    <dbReference type="NCBI Taxonomy" id="661491"/>
    <lineage>
        <taxon>Bacteria</taxon>
        <taxon>Bacillati</taxon>
        <taxon>Actinomycetota</taxon>
        <taxon>Actinomycetes</taxon>
        <taxon>Propionibacteriales</taxon>
        <taxon>Nocardioidaceae</taxon>
        <taxon>Nocardioides</taxon>
    </lineage>
</organism>
<dbReference type="EMBL" id="JACGXA010000001">
    <property type="protein sequence ID" value="MBA8802008.1"/>
    <property type="molecule type" value="Genomic_DNA"/>
</dbReference>